<dbReference type="PROSITE" id="PS51186">
    <property type="entry name" value="GNAT"/>
    <property type="match status" value="1"/>
</dbReference>
<dbReference type="InterPro" id="IPR000182">
    <property type="entry name" value="GNAT_dom"/>
</dbReference>
<dbReference type="Pfam" id="PF13527">
    <property type="entry name" value="Acetyltransf_9"/>
    <property type="match status" value="1"/>
</dbReference>
<dbReference type="Proteomes" id="UP001551482">
    <property type="component" value="Unassembled WGS sequence"/>
</dbReference>
<keyword evidence="3" id="KW-1185">Reference proteome</keyword>
<dbReference type="Gene3D" id="3.40.630.30">
    <property type="match status" value="1"/>
</dbReference>
<proteinExistence type="predicted"/>
<dbReference type="RefSeq" id="WP_358354448.1">
    <property type="nucleotide sequence ID" value="NZ_JBEZFP010000037.1"/>
</dbReference>
<gene>
    <name evidence="2" type="ORF">AB0C36_16535</name>
</gene>
<reference evidence="2 3" key="1">
    <citation type="submission" date="2024-06" db="EMBL/GenBank/DDBJ databases">
        <title>The Natural Products Discovery Center: Release of the First 8490 Sequenced Strains for Exploring Actinobacteria Biosynthetic Diversity.</title>
        <authorList>
            <person name="Kalkreuter E."/>
            <person name="Kautsar S.A."/>
            <person name="Yang D."/>
            <person name="Bader C.D."/>
            <person name="Teijaro C.N."/>
            <person name="Fluegel L."/>
            <person name="Davis C.M."/>
            <person name="Simpson J.R."/>
            <person name="Lauterbach L."/>
            <person name="Steele A.D."/>
            <person name="Gui C."/>
            <person name="Meng S."/>
            <person name="Li G."/>
            <person name="Viehrig K."/>
            <person name="Ye F."/>
            <person name="Su P."/>
            <person name="Kiefer A.F."/>
            <person name="Nichols A."/>
            <person name="Cepeda A.J."/>
            <person name="Yan W."/>
            <person name="Fan B."/>
            <person name="Jiang Y."/>
            <person name="Adhikari A."/>
            <person name="Zheng C.-J."/>
            <person name="Schuster L."/>
            <person name="Cowan T.M."/>
            <person name="Smanski M.J."/>
            <person name="Chevrette M.G."/>
            <person name="De Carvalho L.P.S."/>
            <person name="Shen B."/>
        </authorList>
    </citation>
    <scope>NUCLEOTIDE SEQUENCE [LARGE SCALE GENOMIC DNA]</scope>
    <source>
        <strain evidence="2 3">NPDC048946</strain>
    </source>
</reference>
<dbReference type="EMBL" id="JBEZFP010000037">
    <property type="protein sequence ID" value="MEU8135111.1"/>
    <property type="molecule type" value="Genomic_DNA"/>
</dbReference>
<feature type="domain" description="N-acetyltransferase" evidence="1">
    <location>
        <begin position="7"/>
        <end position="162"/>
    </location>
</feature>
<keyword evidence="2" id="KW-0012">Acyltransferase</keyword>
<dbReference type="SUPFAM" id="SSF55729">
    <property type="entry name" value="Acyl-CoA N-acyltransferases (Nat)"/>
    <property type="match status" value="1"/>
</dbReference>
<dbReference type="InterPro" id="IPR016181">
    <property type="entry name" value="Acyl_CoA_acyltransferase"/>
</dbReference>
<accession>A0ABV3DHE7</accession>
<name>A0ABV3DHE7_9ACTN</name>
<dbReference type="CDD" id="cd04301">
    <property type="entry name" value="NAT_SF"/>
    <property type="match status" value="1"/>
</dbReference>
<dbReference type="EC" id="2.3.1.-" evidence="2"/>
<evidence type="ECO:0000313" key="2">
    <source>
        <dbReference type="EMBL" id="MEU8135111.1"/>
    </source>
</evidence>
<comment type="caution">
    <text evidence="2">The sequence shown here is derived from an EMBL/GenBank/DDBJ whole genome shotgun (WGS) entry which is preliminary data.</text>
</comment>
<keyword evidence="2" id="KW-0808">Transferase</keyword>
<sequence>MTDPQVAHTSQLSESTLAASRAFLNDAFDGDFGDEDWAHTIGGMHVLLWEGDALIGHASVVQRMMLLGDRPLRCGYVEGVGVRADRRGRGHGGALMAACERVVERAYDLGALSTSEEGTRLYLSRGWRLWQGPTSVLAPEGIVPTPEEDGGVLFWEAGVPLDPTGPLTCDWRGGDVW</sequence>
<evidence type="ECO:0000259" key="1">
    <source>
        <dbReference type="PROSITE" id="PS51186"/>
    </source>
</evidence>
<protein>
    <submittedName>
        <fullName evidence="2">GNAT family N-acetyltransferase</fullName>
        <ecNumber evidence="2">2.3.1.-</ecNumber>
    </submittedName>
</protein>
<evidence type="ECO:0000313" key="3">
    <source>
        <dbReference type="Proteomes" id="UP001551482"/>
    </source>
</evidence>
<organism evidence="2 3">
    <name type="scientific">Streptodolium elevatio</name>
    <dbReference type="NCBI Taxonomy" id="3157996"/>
    <lineage>
        <taxon>Bacteria</taxon>
        <taxon>Bacillati</taxon>
        <taxon>Actinomycetota</taxon>
        <taxon>Actinomycetes</taxon>
        <taxon>Kitasatosporales</taxon>
        <taxon>Streptomycetaceae</taxon>
        <taxon>Streptodolium</taxon>
    </lineage>
</organism>
<dbReference type="GO" id="GO:0016746">
    <property type="term" value="F:acyltransferase activity"/>
    <property type="evidence" value="ECO:0007669"/>
    <property type="project" value="UniProtKB-KW"/>
</dbReference>